<dbReference type="InParanoid" id="D8TMN7"/>
<dbReference type="RefSeq" id="XP_002947625.1">
    <property type="nucleotide sequence ID" value="XM_002947579.1"/>
</dbReference>
<dbReference type="EMBL" id="GL378328">
    <property type="protein sequence ID" value="EFJ51158.1"/>
    <property type="molecule type" value="Genomic_DNA"/>
</dbReference>
<dbReference type="KEGG" id="vcn:VOLCADRAFT_87949"/>
<accession>D8TMN7</accession>
<reference evidence="1 2" key="1">
    <citation type="journal article" date="2010" name="Science">
        <title>Genomic analysis of organismal complexity in the multicellular green alga Volvox carteri.</title>
        <authorList>
            <person name="Prochnik S.E."/>
            <person name="Umen J."/>
            <person name="Nedelcu A.M."/>
            <person name="Hallmann A."/>
            <person name="Miller S.M."/>
            <person name="Nishii I."/>
            <person name="Ferris P."/>
            <person name="Kuo A."/>
            <person name="Mitros T."/>
            <person name="Fritz-Laylin L.K."/>
            <person name="Hellsten U."/>
            <person name="Chapman J."/>
            <person name="Simakov O."/>
            <person name="Rensing S.A."/>
            <person name="Terry A."/>
            <person name="Pangilinan J."/>
            <person name="Kapitonov V."/>
            <person name="Jurka J."/>
            <person name="Salamov A."/>
            <person name="Shapiro H."/>
            <person name="Schmutz J."/>
            <person name="Grimwood J."/>
            <person name="Lindquist E."/>
            <person name="Lucas S."/>
            <person name="Grigoriev I.V."/>
            <person name="Schmitt R."/>
            <person name="Kirk D."/>
            <person name="Rokhsar D.S."/>
        </authorList>
    </citation>
    <scope>NUCLEOTIDE SEQUENCE [LARGE SCALE GENOMIC DNA]</scope>
    <source>
        <strain evidence="2">f. Nagariensis / Eve</strain>
    </source>
</reference>
<evidence type="ECO:0000313" key="2">
    <source>
        <dbReference type="Proteomes" id="UP000001058"/>
    </source>
</evidence>
<dbReference type="AlphaFoldDB" id="D8TMN7"/>
<dbReference type="GeneID" id="9624914"/>
<name>D8TMN7_VOLCA</name>
<evidence type="ECO:0000313" key="1">
    <source>
        <dbReference type="EMBL" id="EFJ51158.1"/>
    </source>
</evidence>
<protein>
    <submittedName>
        <fullName evidence="1">Uncharacterized protein</fullName>
    </submittedName>
</protein>
<gene>
    <name evidence="1" type="ORF">VOLCADRAFT_87949</name>
</gene>
<keyword evidence="2" id="KW-1185">Reference proteome</keyword>
<proteinExistence type="predicted"/>
<organism evidence="2">
    <name type="scientific">Volvox carteri f. nagariensis</name>
    <dbReference type="NCBI Taxonomy" id="3068"/>
    <lineage>
        <taxon>Eukaryota</taxon>
        <taxon>Viridiplantae</taxon>
        <taxon>Chlorophyta</taxon>
        <taxon>core chlorophytes</taxon>
        <taxon>Chlorophyceae</taxon>
        <taxon>CS clade</taxon>
        <taxon>Chlamydomonadales</taxon>
        <taxon>Volvocaceae</taxon>
        <taxon>Volvox</taxon>
    </lineage>
</organism>
<sequence>MVSCVRGARAAIHPTRLLYVVSVVVDGGERSSRRLLQKQQPKCASPCIDWSEDVANAVGVSACARADDNCLKSAGGESGANKPTVLYDACFKATKEQCIKGGGAYTQASVACQGWSLLHAIHGNNGTWGIIERAHGRACMQQDFGEVYYSEGAREGKLDLLDKRLREICTCGHAGGTEPAAISSHTTAASCSQLPHVGPWSTTILDDLALAAVQWYCPLFFLPRHFSCSVSRCCCYWPLRLSDRFWEAAALLALILPDLPVFVRALPSCVSCVRGARAAIHPTRLLYVVSVVVDGGERCSRRLLQKQQSKCASPCIDWSEDVASAVGDSACVQAFDICRKPDSEKLGEPPTARYDACFTATKGQCIKGGRAYTQASVGACMVTSSTHFYHWVIGCYITASKKYRSTSADPLISPGCYMGRLYCIFLRNIYYGSVIKWHICVLRSVIDDGKGLSQNALYYCSFRTTGGGSCNADAFKSLVEKFLDKVCNNVTSGSRIQIP</sequence>
<dbReference type="Proteomes" id="UP000001058">
    <property type="component" value="Unassembled WGS sequence"/>
</dbReference>